<organism evidence="1 2">
    <name type="scientific">Syntrophomonas zehnderi OL-4</name>
    <dbReference type="NCBI Taxonomy" id="690567"/>
    <lineage>
        <taxon>Bacteria</taxon>
        <taxon>Bacillati</taxon>
        <taxon>Bacillota</taxon>
        <taxon>Clostridia</taxon>
        <taxon>Eubacteriales</taxon>
        <taxon>Syntrophomonadaceae</taxon>
        <taxon>Syntrophomonas</taxon>
    </lineage>
</organism>
<evidence type="ECO:0000313" key="1">
    <source>
        <dbReference type="EMBL" id="CFX31179.1"/>
    </source>
</evidence>
<feature type="non-terminal residue" evidence="1">
    <location>
        <position position="1"/>
    </location>
</feature>
<dbReference type="AlphaFoldDB" id="A0A0E4C889"/>
<sequence length="67" mass="7959">LVTHIPNKGEQIVRYYGYYSNKSRGMRTKTDIDIKTPVPVDSDITKKELRRIWARLIQKVYYTATLR</sequence>
<gene>
    <name evidence="1" type="ORF">963</name>
</gene>
<protein>
    <submittedName>
        <fullName evidence="1">Uncharacterized</fullName>
    </submittedName>
</protein>
<evidence type="ECO:0000313" key="2">
    <source>
        <dbReference type="Proteomes" id="UP000045545"/>
    </source>
</evidence>
<proteinExistence type="predicted"/>
<reference evidence="1 2" key="1">
    <citation type="submission" date="2015-03" db="EMBL/GenBank/DDBJ databases">
        <authorList>
            <person name="Murphy D."/>
        </authorList>
    </citation>
    <scope>NUCLEOTIDE SEQUENCE [LARGE SCALE GENOMIC DNA]</scope>
    <source>
        <strain evidence="1 2">OL-4</strain>
    </source>
</reference>
<name>A0A0E4C889_9FIRM</name>
<keyword evidence="2" id="KW-1185">Reference proteome</keyword>
<dbReference type="EMBL" id="CGIH01000016">
    <property type="protein sequence ID" value="CFX31179.1"/>
    <property type="molecule type" value="Genomic_DNA"/>
</dbReference>
<accession>A0A0E4C889</accession>
<dbReference type="Proteomes" id="UP000045545">
    <property type="component" value="Unassembled WGS sequence"/>
</dbReference>